<dbReference type="InterPro" id="IPR010982">
    <property type="entry name" value="Lambda_DNA-bd_dom_sf"/>
</dbReference>
<keyword evidence="3" id="KW-1185">Reference proteome</keyword>
<dbReference type="InterPro" id="IPR001387">
    <property type="entry name" value="Cro/C1-type_HTH"/>
</dbReference>
<dbReference type="SMART" id="SM00530">
    <property type="entry name" value="HTH_XRE"/>
    <property type="match status" value="1"/>
</dbReference>
<dbReference type="InterPro" id="IPR043917">
    <property type="entry name" value="DUF5753"/>
</dbReference>
<sequence length="281" mass="31124">MGTSRQKKPQRARNDDRPGIWIGYGKLVGLLRERAGLSRQDLADAVGCSYRQIASIEEGRRPAKPAFTDTAETLLKAGGVLAVLQEQVSLAQRPLFFRSFSAIEAAAMARYSYDPMMVPPLLQTEAYARRLMASRLPPLDGEDLDRHVAARLARQSLLTRGNPPPLLVFVIEESVLHRPIGGRDALREQLGRLLECGRLRHVEIQVLPLIRSGQAAVHGPLVLVETVEREQLAYVESWDGGSLVTERAEVSDIAMRFGMVRSQALDPEESARMIERAAAKL</sequence>
<reference evidence="2 3" key="1">
    <citation type="journal article" date="2019" name="Int. J. Syst. Evol. Microbiol.">
        <title>The Global Catalogue of Microorganisms (GCM) 10K type strain sequencing project: providing services to taxonomists for standard genome sequencing and annotation.</title>
        <authorList>
            <consortium name="The Broad Institute Genomics Platform"/>
            <consortium name="The Broad Institute Genome Sequencing Center for Infectious Disease"/>
            <person name="Wu L."/>
            <person name="Ma J."/>
        </authorList>
    </citation>
    <scope>NUCLEOTIDE SEQUENCE [LARGE SCALE GENOMIC DNA]</scope>
    <source>
        <strain evidence="2 3">JCM 12696</strain>
    </source>
</reference>
<gene>
    <name evidence="2" type="ORF">GCM10009654_08130</name>
</gene>
<dbReference type="RefSeq" id="WP_344270189.1">
    <property type="nucleotide sequence ID" value="NZ_BAAAKV010000005.1"/>
</dbReference>
<dbReference type="EMBL" id="BAAAKV010000005">
    <property type="protein sequence ID" value="GAA1154938.1"/>
    <property type="molecule type" value="Genomic_DNA"/>
</dbReference>
<name>A0ABN1UK49_9ACTN</name>
<feature type="domain" description="HTH cro/C1-type" evidence="1">
    <location>
        <begin position="31"/>
        <end position="61"/>
    </location>
</feature>
<dbReference type="Pfam" id="PF19054">
    <property type="entry name" value="DUF5753"/>
    <property type="match status" value="1"/>
</dbReference>
<dbReference type="PROSITE" id="PS50943">
    <property type="entry name" value="HTH_CROC1"/>
    <property type="match status" value="1"/>
</dbReference>
<evidence type="ECO:0000313" key="2">
    <source>
        <dbReference type="EMBL" id="GAA1154938.1"/>
    </source>
</evidence>
<evidence type="ECO:0000313" key="3">
    <source>
        <dbReference type="Proteomes" id="UP001501371"/>
    </source>
</evidence>
<organism evidence="2 3">
    <name type="scientific">Streptomyces hebeiensis</name>
    <dbReference type="NCBI Taxonomy" id="229486"/>
    <lineage>
        <taxon>Bacteria</taxon>
        <taxon>Bacillati</taxon>
        <taxon>Actinomycetota</taxon>
        <taxon>Actinomycetes</taxon>
        <taxon>Kitasatosporales</taxon>
        <taxon>Streptomycetaceae</taxon>
        <taxon>Streptomyces</taxon>
    </lineage>
</organism>
<proteinExistence type="predicted"/>
<dbReference type="Pfam" id="PF13560">
    <property type="entry name" value="HTH_31"/>
    <property type="match status" value="1"/>
</dbReference>
<comment type="caution">
    <text evidence="2">The sequence shown here is derived from an EMBL/GenBank/DDBJ whole genome shotgun (WGS) entry which is preliminary data.</text>
</comment>
<accession>A0ABN1UK49</accession>
<dbReference type="CDD" id="cd00093">
    <property type="entry name" value="HTH_XRE"/>
    <property type="match status" value="1"/>
</dbReference>
<dbReference type="Gene3D" id="1.10.260.40">
    <property type="entry name" value="lambda repressor-like DNA-binding domains"/>
    <property type="match status" value="1"/>
</dbReference>
<dbReference type="Proteomes" id="UP001501371">
    <property type="component" value="Unassembled WGS sequence"/>
</dbReference>
<evidence type="ECO:0000259" key="1">
    <source>
        <dbReference type="PROSITE" id="PS50943"/>
    </source>
</evidence>
<dbReference type="SUPFAM" id="SSF47413">
    <property type="entry name" value="lambda repressor-like DNA-binding domains"/>
    <property type="match status" value="1"/>
</dbReference>
<protein>
    <submittedName>
        <fullName evidence="2">Helix-turn-helix transcriptional regulator</fullName>
    </submittedName>
</protein>